<dbReference type="Pfam" id="PF12960">
    <property type="entry name" value="DUF3849"/>
    <property type="match status" value="1"/>
</dbReference>
<keyword evidence="5" id="KW-1185">Reference proteome</keyword>
<feature type="domain" description="DUF4316" evidence="3">
    <location>
        <begin position="259"/>
        <end position="289"/>
    </location>
</feature>
<dbReference type="Proteomes" id="UP001523565">
    <property type="component" value="Unassembled WGS sequence"/>
</dbReference>
<evidence type="ECO:0000256" key="1">
    <source>
        <dbReference type="SAM" id="MobiDB-lite"/>
    </source>
</evidence>
<sequence length="556" mass="62389">MQYYGIWAMRGPASVLGAAEAWSKRDGAPEVFTTKEDAARQAVQYNQNASSVNVRYSVREMEPELALSSIRRQNMAVAQAIDKAVQESNYDTFHYNLKGAAEKVVGVYGPDRVNVVLANILLNNDYDGRYSNANKRWAQDFDIVPDKGIFCNTHPHVLDGFIDRAREITAALEAQRSAGMVGSYTVTRSIQFDNDRGFAYGENPKAAQPFATWQFTSDNGTRDHYWGHYHSGQEAALTDYENRVNEYMADNPHLKVVVDNPLAAAEMSTEQNYNQIDGLRNNIAAPKADLTDGQTLEEIKELAPEMLPVEEKPEPRQSSPPKGRKFENVDVIAALGAVVAKNTVGYQADFEYDKESFIKAAESPNLEDRNFLWLSRRNGTECFAERDAFITTTSAHNHWTYYEGQGAELIPFAVEITGMENGKVMGNLYELDHAQQVQQVKKEALSPESVLLTFKDGEQKRFAYDEYSGHFQQIQQANGRVVDVRYEVHDESALQAVLQKQRDTRAHFPARSFDAFVKKLPQRERPSVADKLDAAKKAVKPPSADKKPPVKSGPEL</sequence>
<evidence type="ECO:0000259" key="3">
    <source>
        <dbReference type="Pfam" id="PF14195"/>
    </source>
</evidence>
<dbReference type="Pfam" id="PF14195">
    <property type="entry name" value="DUF4316"/>
    <property type="match status" value="1"/>
</dbReference>
<organism evidence="4 5">
    <name type="scientific">Ohessyouella blattaphilus</name>
    <dbReference type="NCBI Taxonomy" id="2949333"/>
    <lineage>
        <taxon>Bacteria</taxon>
        <taxon>Bacillati</taxon>
        <taxon>Bacillota</taxon>
        <taxon>Clostridia</taxon>
        <taxon>Lachnospirales</taxon>
        <taxon>Lachnospiraceae</taxon>
        <taxon>Ohessyouella</taxon>
    </lineage>
</organism>
<feature type="region of interest" description="Disordered" evidence="1">
    <location>
        <begin position="523"/>
        <end position="556"/>
    </location>
</feature>
<feature type="compositionally biased region" description="Basic and acidic residues" evidence="1">
    <location>
        <begin position="523"/>
        <end position="536"/>
    </location>
</feature>
<feature type="compositionally biased region" description="Basic and acidic residues" evidence="1">
    <location>
        <begin position="306"/>
        <end position="315"/>
    </location>
</feature>
<dbReference type="EMBL" id="JAMZFV010000005">
    <property type="protein sequence ID" value="MCP1109709.1"/>
    <property type="molecule type" value="Genomic_DNA"/>
</dbReference>
<reference evidence="4 5" key="1">
    <citation type="journal article" date="2022" name="Genome Biol. Evol.">
        <title>Host diet, physiology and behaviors set the stage for Lachnospiraceae cladogenesis.</title>
        <authorList>
            <person name="Vera-Ponce De Leon A."/>
            <person name="Schneider M."/>
            <person name="Jahnes B.C."/>
            <person name="Sadowski V."/>
            <person name="Camuy-Velez L.A."/>
            <person name="Duan J."/>
            <person name="Sabree Z.L."/>
        </authorList>
    </citation>
    <scope>NUCLEOTIDE SEQUENCE [LARGE SCALE GENOMIC DNA]</scope>
    <source>
        <strain evidence="4 5">PAL227</strain>
    </source>
</reference>
<accession>A0ABT1EG85</accession>
<protein>
    <submittedName>
        <fullName evidence="4">DUF3849 domain-containing protein</fullName>
    </submittedName>
</protein>
<name>A0ABT1EG85_9FIRM</name>
<feature type="domain" description="DUF3849" evidence="2">
    <location>
        <begin position="70"/>
        <end position="167"/>
    </location>
</feature>
<evidence type="ECO:0000313" key="4">
    <source>
        <dbReference type="EMBL" id="MCP1109709.1"/>
    </source>
</evidence>
<evidence type="ECO:0000313" key="5">
    <source>
        <dbReference type="Proteomes" id="UP001523565"/>
    </source>
</evidence>
<comment type="caution">
    <text evidence="4">The sequence shown here is derived from an EMBL/GenBank/DDBJ whole genome shotgun (WGS) entry which is preliminary data.</text>
</comment>
<dbReference type="RefSeq" id="WP_262068585.1">
    <property type="nucleotide sequence ID" value="NZ_JAMXOC010000005.1"/>
</dbReference>
<feature type="region of interest" description="Disordered" evidence="1">
    <location>
        <begin position="306"/>
        <end position="325"/>
    </location>
</feature>
<gene>
    <name evidence="4" type="ORF">NK118_05510</name>
</gene>
<proteinExistence type="predicted"/>
<dbReference type="InterPro" id="IPR025465">
    <property type="entry name" value="DUF4316"/>
</dbReference>
<dbReference type="InterPro" id="IPR024383">
    <property type="entry name" value="DUF3849"/>
</dbReference>
<evidence type="ECO:0000259" key="2">
    <source>
        <dbReference type="Pfam" id="PF12960"/>
    </source>
</evidence>